<sequence>MSALLDQDLENTDEIFVAHSDTPGDIYHILKSLVYKEKTKLFCTVTIQEKGMKFVVESHKNFQGNAYLMRGMFSEWDLRVDVLEFRIGLVEIMEALNCLRSENAFVKFSMKDETKDDKDRRLHITVVDRKVTATISLPVYNATSDFDFNFDDNPVRAKIVLEAKTIRKVFHEVDPKENPSVKFFFKPDTCIITTNAQTLKCVTTFRQNTPEVTDVFADRDGLTFDYKSIFIKRLKYATNNASQVSLSMNDLGILSAQFRFAKVARNAGHAEFFANPLEPTEEM</sequence>
<evidence type="ECO:0000313" key="1">
    <source>
        <dbReference type="Proteomes" id="UP000887579"/>
    </source>
</evidence>
<organism evidence="1 2">
    <name type="scientific">Panagrolaimus sp. ES5</name>
    <dbReference type="NCBI Taxonomy" id="591445"/>
    <lineage>
        <taxon>Eukaryota</taxon>
        <taxon>Metazoa</taxon>
        <taxon>Ecdysozoa</taxon>
        <taxon>Nematoda</taxon>
        <taxon>Chromadorea</taxon>
        <taxon>Rhabditida</taxon>
        <taxon>Tylenchina</taxon>
        <taxon>Panagrolaimomorpha</taxon>
        <taxon>Panagrolaimoidea</taxon>
        <taxon>Panagrolaimidae</taxon>
        <taxon>Panagrolaimus</taxon>
    </lineage>
</organism>
<dbReference type="Proteomes" id="UP000887579">
    <property type="component" value="Unplaced"/>
</dbReference>
<dbReference type="WBParaSite" id="ES5_v2.g15488.t1">
    <property type="protein sequence ID" value="ES5_v2.g15488.t1"/>
    <property type="gene ID" value="ES5_v2.g15488"/>
</dbReference>
<reference evidence="2" key="1">
    <citation type="submission" date="2022-11" db="UniProtKB">
        <authorList>
            <consortium name="WormBaseParasite"/>
        </authorList>
    </citation>
    <scope>IDENTIFICATION</scope>
</reference>
<proteinExistence type="predicted"/>
<evidence type="ECO:0000313" key="2">
    <source>
        <dbReference type="WBParaSite" id="ES5_v2.g15488.t1"/>
    </source>
</evidence>
<protein>
    <submittedName>
        <fullName evidence="2">Proliferating cell nuclear antigen</fullName>
    </submittedName>
</protein>
<name>A0AC34FEF0_9BILA</name>
<accession>A0AC34FEF0</accession>